<dbReference type="SUPFAM" id="SSF81321">
    <property type="entry name" value="Family A G protein-coupled receptor-like"/>
    <property type="match status" value="1"/>
</dbReference>
<keyword evidence="5 10" id="KW-0472">Membrane</keyword>
<evidence type="ECO:0000259" key="11">
    <source>
        <dbReference type="PROSITE" id="PS50262"/>
    </source>
</evidence>
<evidence type="ECO:0000256" key="1">
    <source>
        <dbReference type="ARBA" id="ARBA00004141"/>
    </source>
</evidence>
<comment type="subcellular location">
    <subcellularLocation>
        <location evidence="1">Membrane</location>
        <topology evidence="1">Multi-pass membrane protein</topology>
    </subcellularLocation>
</comment>
<dbReference type="PANTHER" id="PTHR24232">
    <property type="entry name" value="G-PROTEIN COUPLED RECEPTOR"/>
    <property type="match status" value="1"/>
</dbReference>
<evidence type="ECO:0000256" key="2">
    <source>
        <dbReference type="ARBA" id="ARBA00022692"/>
    </source>
</evidence>
<feature type="transmembrane region" description="Helical" evidence="10">
    <location>
        <begin position="166"/>
        <end position="190"/>
    </location>
</feature>
<dbReference type="GO" id="GO:0035025">
    <property type="term" value="P:positive regulation of Rho protein signal transduction"/>
    <property type="evidence" value="ECO:0007669"/>
    <property type="project" value="TreeGrafter"/>
</dbReference>
<feature type="transmembrane region" description="Helical" evidence="10">
    <location>
        <begin position="210"/>
        <end position="232"/>
    </location>
</feature>
<evidence type="ECO:0000256" key="9">
    <source>
        <dbReference type="RuleBase" id="RU000688"/>
    </source>
</evidence>
<dbReference type="Gene3D" id="1.20.1070.10">
    <property type="entry name" value="Rhodopsin 7-helix transmembrane proteins"/>
    <property type="match status" value="1"/>
</dbReference>
<evidence type="ECO:0000256" key="10">
    <source>
        <dbReference type="SAM" id="Phobius"/>
    </source>
</evidence>
<keyword evidence="2 9" id="KW-0812">Transmembrane</keyword>
<feature type="transmembrane region" description="Helical" evidence="10">
    <location>
        <begin position="61"/>
        <end position="80"/>
    </location>
</feature>
<dbReference type="PANTHER" id="PTHR24232:SF85">
    <property type="entry name" value="G-PROTEIN COUPLED RECEPTOR 4"/>
    <property type="match status" value="1"/>
</dbReference>
<comment type="similarity">
    <text evidence="9">Belongs to the G-protein coupled receptor 1 family.</text>
</comment>
<dbReference type="Pfam" id="PF00001">
    <property type="entry name" value="7tm_1"/>
    <property type="match status" value="1"/>
</dbReference>
<feature type="transmembrane region" description="Helical" evidence="10">
    <location>
        <begin position="27"/>
        <end position="49"/>
    </location>
</feature>
<organism evidence="12 13">
    <name type="scientific">Astyanax mexicanus</name>
    <name type="common">Blind cave fish</name>
    <name type="synonym">Astyanax fasciatus mexicanus</name>
    <dbReference type="NCBI Taxonomy" id="7994"/>
    <lineage>
        <taxon>Eukaryota</taxon>
        <taxon>Metazoa</taxon>
        <taxon>Chordata</taxon>
        <taxon>Craniata</taxon>
        <taxon>Vertebrata</taxon>
        <taxon>Euteleostomi</taxon>
        <taxon>Actinopterygii</taxon>
        <taxon>Neopterygii</taxon>
        <taxon>Teleostei</taxon>
        <taxon>Ostariophysi</taxon>
        <taxon>Characiformes</taxon>
        <taxon>Characoidei</taxon>
        <taxon>Acestrorhamphidae</taxon>
        <taxon>Acestrorhamphinae</taxon>
        <taxon>Astyanax</taxon>
    </lineage>
</organism>
<protein>
    <recommendedName>
        <fullName evidence="11">G-protein coupled receptors family 1 profile domain-containing protein</fullName>
    </recommendedName>
</protein>
<keyword evidence="4 9" id="KW-0297">G-protein coupled receptor</keyword>
<evidence type="ECO:0000256" key="5">
    <source>
        <dbReference type="ARBA" id="ARBA00023136"/>
    </source>
</evidence>
<evidence type="ECO:0000256" key="6">
    <source>
        <dbReference type="ARBA" id="ARBA00023170"/>
    </source>
</evidence>
<feature type="transmembrane region" description="Helical" evidence="10">
    <location>
        <begin position="136"/>
        <end position="160"/>
    </location>
</feature>
<evidence type="ECO:0000313" key="12">
    <source>
        <dbReference type="Ensembl" id="ENSAMXP00005014827.1"/>
    </source>
</evidence>
<dbReference type="PROSITE" id="PS00237">
    <property type="entry name" value="G_PROTEIN_RECEP_F1_1"/>
    <property type="match status" value="1"/>
</dbReference>
<feature type="transmembrane region" description="Helical" evidence="10">
    <location>
        <begin position="247"/>
        <end position="267"/>
    </location>
</feature>
<evidence type="ECO:0000256" key="7">
    <source>
        <dbReference type="ARBA" id="ARBA00023180"/>
    </source>
</evidence>
<dbReference type="PRINTS" id="PR00237">
    <property type="entry name" value="GPCRRHODOPSN"/>
</dbReference>
<dbReference type="GO" id="GO:0005886">
    <property type="term" value="C:plasma membrane"/>
    <property type="evidence" value="ECO:0007669"/>
    <property type="project" value="TreeGrafter"/>
</dbReference>
<dbReference type="Proteomes" id="UP000694621">
    <property type="component" value="Unplaced"/>
</dbReference>
<reference evidence="12" key="1">
    <citation type="submission" date="2025-08" db="UniProtKB">
        <authorList>
            <consortium name="Ensembl"/>
        </authorList>
    </citation>
    <scope>IDENTIFICATION</scope>
</reference>
<dbReference type="AlphaFoldDB" id="A0A8B9HMD6"/>
<feature type="domain" description="G-protein coupled receptors family 1 profile" evidence="11">
    <location>
        <begin position="95"/>
        <end position="264"/>
    </location>
</feature>
<feature type="transmembrane region" description="Helical" evidence="10">
    <location>
        <begin position="95"/>
        <end position="116"/>
    </location>
</feature>
<dbReference type="GO" id="GO:0004930">
    <property type="term" value="F:G protein-coupled receptor activity"/>
    <property type="evidence" value="ECO:0007669"/>
    <property type="project" value="UniProtKB-KW"/>
</dbReference>
<dbReference type="PROSITE" id="PS50262">
    <property type="entry name" value="G_PROTEIN_RECEP_F1_2"/>
    <property type="match status" value="1"/>
</dbReference>
<name>A0A8B9HMD6_ASTMX</name>
<evidence type="ECO:0000256" key="4">
    <source>
        <dbReference type="ARBA" id="ARBA00023040"/>
    </source>
</evidence>
<keyword evidence="6 9" id="KW-0675">Receptor</keyword>
<evidence type="ECO:0000313" key="13">
    <source>
        <dbReference type="Proteomes" id="UP000694621"/>
    </source>
</evidence>
<accession>A0A8B9HMD6</accession>
<dbReference type="GO" id="GO:0007200">
    <property type="term" value="P:phospholipase C-activating G protein-coupled receptor signaling pathway"/>
    <property type="evidence" value="ECO:0007669"/>
    <property type="project" value="TreeGrafter"/>
</dbReference>
<keyword evidence="7" id="KW-0325">Glycoprotein</keyword>
<evidence type="ECO:0000256" key="8">
    <source>
        <dbReference type="ARBA" id="ARBA00023224"/>
    </source>
</evidence>
<keyword evidence="8 9" id="KW-0807">Transducer</keyword>
<dbReference type="InterPro" id="IPR000276">
    <property type="entry name" value="GPCR_Rhodpsn"/>
</dbReference>
<keyword evidence="3 10" id="KW-1133">Transmembrane helix</keyword>
<evidence type="ECO:0000256" key="3">
    <source>
        <dbReference type="ARBA" id="ARBA00022989"/>
    </source>
</evidence>
<dbReference type="InterPro" id="IPR017452">
    <property type="entry name" value="GPCR_Rhodpsn_7TM"/>
</dbReference>
<dbReference type="Ensembl" id="ENSAMXT00005016412.1">
    <property type="protein sequence ID" value="ENSAMXP00005014827.1"/>
    <property type="gene ID" value="ENSAMXG00005007892.1"/>
</dbReference>
<proteinExistence type="inferred from homology"/>
<sequence>MSPSKGAAPELGHTSVNFSTYKLITDILAVDLMITWALFFIELPVVLLAMSGLYVMTRSDCLVPVFVINLLVSDLIQIFSRPFINRVQLETQRLIVFWIYNMGLIASIGFMVCISFERYVMITFPLQYRSFRSLKFSVCVSVMIWSLSLADIVISLVMIIRGNLEVVFLMSSVLLFVPYPLVVFCFFGSWRALSRSVSVPPDEKKRVLRILALVLFSYTVMFLPVTVCHILISVSLENFAKVAPLKLVAGLLIYLNPLADCLMYVFLRKDIKGILKYFCYKIPNRNRDQTLDEATDGRDAENNQT</sequence>